<protein>
    <submittedName>
        <fullName evidence="1">Protein TIC 21, chloroplastic</fullName>
    </submittedName>
</protein>
<evidence type="ECO:0000313" key="2">
    <source>
        <dbReference type="Proteomes" id="UP000224567"/>
    </source>
</evidence>
<evidence type="ECO:0000313" key="1">
    <source>
        <dbReference type="EMBL" id="PHT54857.1"/>
    </source>
</evidence>
<gene>
    <name evidence="1" type="ORF">CQW23_03343</name>
</gene>
<dbReference type="PANTHER" id="PTHR34548:SF2">
    <property type="entry name" value="PROTEIN TIC 21, CHLOROPLASTIC"/>
    <property type="match status" value="1"/>
</dbReference>
<comment type="caution">
    <text evidence="1">The sequence shown here is derived from an EMBL/GenBank/DDBJ whole genome shotgun (WGS) entry which is preliminary data.</text>
</comment>
<proteinExistence type="predicted"/>
<keyword evidence="2" id="KW-1185">Reference proteome</keyword>
<organism evidence="1 2">
    <name type="scientific">Capsicum baccatum</name>
    <name type="common">Peruvian pepper</name>
    <dbReference type="NCBI Taxonomy" id="33114"/>
    <lineage>
        <taxon>Eukaryota</taxon>
        <taxon>Viridiplantae</taxon>
        <taxon>Streptophyta</taxon>
        <taxon>Embryophyta</taxon>
        <taxon>Tracheophyta</taxon>
        <taxon>Spermatophyta</taxon>
        <taxon>Magnoliopsida</taxon>
        <taxon>eudicotyledons</taxon>
        <taxon>Gunneridae</taxon>
        <taxon>Pentapetalae</taxon>
        <taxon>asterids</taxon>
        <taxon>lamiids</taxon>
        <taxon>Solanales</taxon>
        <taxon>Solanaceae</taxon>
        <taxon>Solanoideae</taxon>
        <taxon>Capsiceae</taxon>
        <taxon>Capsicum</taxon>
    </lineage>
</organism>
<dbReference type="OrthoDB" id="5900at2759"/>
<reference evidence="1 2" key="1">
    <citation type="journal article" date="2017" name="Genome Biol.">
        <title>New reference genome sequences of hot pepper reveal the massive evolution of plant disease-resistance genes by retroduplication.</title>
        <authorList>
            <person name="Kim S."/>
            <person name="Park J."/>
            <person name="Yeom S.I."/>
            <person name="Kim Y.M."/>
            <person name="Seo E."/>
            <person name="Kim K.T."/>
            <person name="Kim M.S."/>
            <person name="Lee J.M."/>
            <person name="Cheong K."/>
            <person name="Shin H.S."/>
            <person name="Kim S.B."/>
            <person name="Han K."/>
            <person name="Lee J."/>
            <person name="Park M."/>
            <person name="Lee H.A."/>
            <person name="Lee H.Y."/>
            <person name="Lee Y."/>
            <person name="Oh S."/>
            <person name="Lee J.H."/>
            <person name="Choi E."/>
            <person name="Choi E."/>
            <person name="Lee S.E."/>
            <person name="Jeon J."/>
            <person name="Kim H."/>
            <person name="Choi G."/>
            <person name="Song H."/>
            <person name="Lee J."/>
            <person name="Lee S.C."/>
            <person name="Kwon J.K."/>
            <person name="Lee H.Y."/>
            <person name="Koo N."/>
            <person name="Hong Y."/>
            <person name="Kim R.W."/>
            <person name="Kang W.H."/>
            <person name="Huh J.H."/>
            <person name="Kang B.C."/>
            <person name="Yang T.J."/>
            <person name="Lee Y.H."/>
            <person name="Bennetzen J.L."/>
            <person name="Choi D."/>
        </authorList>
    </citation>
    <scope>NUCLEOTIDE SEQUENCE [LARGE SCALE GENOMIC DNA]</scope>
    <source>
        <strain evidence="2">cv. PBC81</strain>
    </source>
</reference>
<dbReference type="STRING" id="33114.A0A2G2XBJ9"/>
<name>A0A2G2XBJ9_CAPBA</name>
<dbReference type="Proteomes" id="UP000224567">
    <property type="component" value="Unassembled WGS sequence"/>
</dbReference>
<dbReference type="AlphaFoldDB" id="A0A2G2XBJ9"/>
<accession>A0A2G2XBJ9</accession>
<dbReference type="PANTHER" id="PTHR34548">
    <property type="entry name" value="PROTEIN TIC 21, CHLOROPLASTIC"/>
    <property type="match status" value="1"/>
</dbReference>
<sequence length="185" mass="20481">MMKISAFYGQRDAKGSFTKEGKQRLDAYGLKVTHGKLVPGKNSISKDLGISSNLVGLGKECIDILGIVRLTPLNIQGGFLYVHSISALKSHSQDNHYFSRCRTRVFLDSCSLQKGVGRYSLFLNLWGVIWRVGFWSFGFLHLSERLKKTTNEPSKVPPRSDVVKILKNGIVVNLLGMGAAVLGMH</sequence>
<dbReference type="InterPro" id="IPR022051">
    <property type="entry name" value="DUF3611"/>
</dbReference>
<reference evidence="2" key="2">
    <citation type="journal article" date="2017" name="J. Anim. Genet.">
        <title>Multiple reference genome sequences of hot pepper reveal the massive evolution of plant disease resistance genes by retroduplication.</title>
        <authorList>
            <person name="Kim S."/>
            <person name="Park J."/>
            <person name="Yeom S.-I."/>
            <person name="Kim Y.-M."/>
            <person name="Seo E."/>
            <person name="Kim K.-T."/>
            <person name="Kim M.-S."/>
            <person name="Lee J.M."/>
            <person name="Cheong K."/>
            <person name="Shin H.-S."/>
            <person name="Kim S.-B."/>
            <person name="Han K."/>
            <person name="Lee J."/>
            <person name="Park M."/>
            <person name="Lee H.-A."/>
            <person name="Lee H.-Y."/>
            <person name="Lee Y."/>
            <person name="Oh S."/>
            <person name="Lee J.H."/>
            <person name="Choi E."/>
            <person name="Choi E."/>
            <person name="Lee S.E."/>
            <person name="Jeon J."/>
            <person name="Kim H."/>
            <person name="Choi G."/>
            <person name="Song H."/>
            <person name="Lee J."/>
            <person name="Lee S.-C."/>
            <person name="Kwon J.-K."/>
            <person name="Lee H.-Y."/>
            <person name="Koo N."/>
            <person name="Hong Y."/>
            <person name="Kim R.W."/>
            <person name="Kang W.-H."/>
            <person name="Huh J.H."/>
            <person name="Kang B.-C."/>
            <person name="Yang T.-J."/>
            <person name="Lee Y.-H."/>
            <person name="Bennetzen J.L."/>
            <person name="Choi D."/>
        </authorList>
    </citation>
    <scope>NUCLEOTIDE SEQUENCE [LARGE SCALE GENOMIC DNA]</scope>
    <source>
        <strain evidence="2">cv. PBC81</strain>
    </source>
</reference>
<dbReference type="EMBL" id="MLFT02000002">
    <property type="protein sequence ID" value="PHT54857.1"/>
    <property type="molecule type" value="Genomic_DNA"/>
</dbReference>
<dbReference type="Pfam" id="PF12263">
    <property type="entry name" value="DUF3611"/>
    <property type="match status" value="1"/>
</dbReference>